<dbReference type="InParanoid" id="D8U524"/>
<evidence type="ECO:0000259" key="21">
    <source>
        <dbReference type="Pfam" id="PF14775"/>
    </source>
</evidence>
<dbReference type="Pfam" id="PF14775">
    <property type="entry name" value="NYD-SP28_assoc"/>
    <property type="match status" value="1"/>
</dbReference>
<dbReference type="InterPro" id="IPR039653">
    <property type="entry name" value="Prenyltransferase"/>
</dbReference>
<keyword evidence="11" id="KW-0472">Membrane</keyword>
<evidence type="ECO:0000256" key="10">
    <source>
        <dbReference type="ARBA" id="ARBA00023069"/>
    </source>
</evidence>
<evidence type="ECO:0000256" key="3">
    <source>
        <dbReference type="ARBA" id="ARBA00005985"/>
    </source>
</evidence>
<dbReference type="GO" id="GO:0060285">
    <property type="term" value="P:cilium-dependent cell motility"/>
    <property type="evidence" value="ECO:0007669"/>
    <property type="project" value="TreeGrafter"/>
</dbReference>
<evidence type="ECO:0000256" key="1">
    <source>
        <dbReference type="ARBA" id="ARBA00004141"/>
    </source>
</evidence>
<feature type="coiled-coil region" evidence="18">
    <location>
        <begin position="290"/>
        <end position="335"/>
    </location>
</feature>
<evidence type="ECO:0000256" key="15">
    <source>
        <dbReference type="ARBA" id="ARBA00038424"/>
    </source>
</evidence>
<reference evidence="22 23" key="1">
    <citation type="journal article" date="2010" name="Science">
        <title>Genomic analysis of organismal complexity in the multicellular green alga Volvox carteri.</title>
        <authorList>
            <person name="Prochnik S.E."/>
            <person name="Umen J."/>
            <person name="Nedelcu A.M."/>
            <person name="Hallmann A."/>
            <person name="Miller S.M."/>
            <person name="Nishii I."/>
            <person name="Ferris P."/>
            <person name="Kuo A."/>
            <person name="Mitros T."/>
            <person name="Fritz-Laylin L.K."/>
            <person name="Hellsten U."/>
            <person name="Chapman J."/>
            <person name="Simakov O."/>
            <person name="Rensing S.A."/>
            <person name="Terry A."/>
            <person name="Pangilinan J."/>
            <person name="Kapitonov V."/>
            <person name="Jurka J."/>
            <person name="Salamov A."/>
            <person name="Shapiro H."/>
            <person name="Schmutz J."/>
            <person name="Grimwood J."/>
            <person name="Lindquist E."/>
            <person name="Lucas S."/>
            <person name="Grigoriev I.V."/>
            <person name="Schmitt R."/>
            <person name="Kirk D."/>
            <person name="Rokhsar D.S."/>
        </authorList>
    </citation>
    <scope>NUCLEOTIDE SEQUENCE [LARGE SCALE GENOMIC DNA]</scope>
    <source>
        <strain evidence="23">f. Nagariensis / Eve</strain>
    </source>
</reference>
<feature type="non-terminal residue" evidence="22">
    <location>
        <position position="815"/>
    </location>
</feature>
<keyword evidence="9 18" id="KW-0175">Coiled coil</keyword>
<dbReference type="InterPro" id="IPR000537">
    <property type="entry name" value="UbiA_prenyltransferase"/>
</dbReference>
<feature type="region of interest" description="Disordered" evidence="19">
    <location>
        <begin position="453"/>
        <end position="513"/>
    </location>
</feature>
<evidence type="ECO:0000256" key="14">
    <source>
        <dbReference type="ARBA" id="ARBA00037841"/>
    </source>
</evidence>
<proteinExistence type="inferred from homology"/>
<keyword evidence="10" id="KW-0969">Cilium</keyword>
<feature type="domain" description="Dynein regulatory complex protein 1 C-terminal" evidence="21">
    <location>
        <begin position="515"/>
        <end position="561"/>
    </location>
</feature>
<evidence type="ECO:0000313" key="23">
    <source>
        <dbReference type="Proteomes" id="UP000001058"/>
    </source>
</evidence>
<evidence type="ECO:0000256" key="16">
    <source>
        <dbReference type="ARBA" id="ARBA00040899"/>
    </source>
</evidence>
<dbReference type="eggNOG" id="KOG1381">
    <property type="taxonomic scope" value="Eukaryota"/>
</dbReference>
<keyword evidence="6" id="KW-0812">Transmembrane</keyword>
<dbReference type="KEGG" id="vcn:VOLCADRAFT_106097"/>
<dbReference type="Proteomes" id="UP000001058">
    <property type="component" value="Unassembled WGS sequence"/>
</dbReference>
<dbReference type="GeneID" id="9616910"/>
<evidence type="ECO:0000256" key="13">
    <source>
        <dbReference type="ARBA" id="ARBA00023273"/>
    </source>
</evidence>
<dbReference type="PANTHER" id="PTHR21625">
    <property type="entry name" value="NYD-SP28 PROTEIN"/>
    <property type="match status" value="1"/>
</dbReference>
<comment type="similarity">
    <text evidence="3">Belongs to the UbiA prenyltransferase family.</text>
</comment>
<dbReference type="Pfam" id="PF14772">
    <property type="entry name" value="NYD-SP28"/>
    <property type="match status" value="1"/>
</dbReference>
<dbReference type="Pfam" id="PF01040">
    <property type="entry name" value="UbiA"/>
    <property type="match status" value="1"/>
</dbReference>
<dbReference type="GO" id="GO:0016020">
    <property type="term" value="C:membrane"/>
    <property type="evidence" value="ECO:0007669"/>
    <property type="project" value="UniProtKB-SubCell"/>
</dbReference>
<protein>
    <recommendedName>
        <fullName evidence="16">Dynein regulatory complex subunit 2</fullName>
    </recommendedName>
</protein>
<dbReference type="AlphaFoldDB" id="D8U524"/>
<evidence type="ECO:0000256" key="8">
    <source>
        <dbReference type="ARBA" id="ARBA00022989"/>
    </source>
</evidence>
<evidence type="ECO:0000259" key="20">
    <source>
        <dbReference type="Pfam" id="PF14772"/>
    </source>
</evidence>
<dbReference type="InterPro" id="IPR029440">
    <property type="entry name" value="DRC1_C"/>
</dbReference>
<evidence type="ECO:0000256" key="18">
    <source>
        <dbReference type="SAM" id="Coils"/>
    </source>
</evidence>
<dbReference type="InterPro" id="IPR039505">
    <property type="entry name" value="DRC1/2_N"/>
</dbReference>
<dbReference type="PROSITE" id="PS00943">
    <property type="entry name" value="UBIA"/>
    <property type="match status" value="1"/>
</dbReference>
<keyword evidence="5" id="KW-0808">Transferase</keyword>
<evidence type="ECO:0000256" key="7">
    <source>
        <dbReference type="ARBA" id="ARBA00022846"/>
    </source>
</evidence>
<dbReference type="InterPro" id="IPR039750">
    <property type="entry name" value="DRC1/DRC2"/>
</dbReference>
<evidence type="ECO:0000256" key="4">
    <source>
        <dbReference type="ARBA" id="ARBA00022490"/>
    </source>
</evidence>
<dbReference type="PANTHER" id="PTHR21625:SF0">
    <property type="entry name" value="DYNEIN REGULATORY COMPLEX SUBUNIT 2"/>
    <property type="match status" value="1"/>
</dbReference>
<dbReference type="EMBL" id="GL378359">
    <property type="protein sequence ID" value="EFJ45142.1"/>
    <property type="molecule type" value="Genomic_DNA"/>
</dbReference>
<dbReference type="GO" id="GO:0016765">
    <property type="term" value="F:transferase activity, transferring alkyl or aryl (other than methyl) groups"/>
    <property type="evidence" value="ECO:0007669"/>
    <property type="project" value="InterPro"/>
</dbReference>
<sequence length="815" mass="90359">MHKHHLHLSPCPMRTGASLCPSCTRPRAYDPHPHPETLHVRENETEEERRIRLEMEALAADEAERRAQEAARVALRERQLREQRYAHLNGIKIHNQWRKIMRMAKVEELRREIEILSQNHEREVDRKDAIMQMLDRDLEEAEEQYSLAVRSHMLVVDNLLDLQYQRMRALEAEFAADLRYLEDEFETERTEIVNAHTRQRKDMGDMIAAMEGEFADAEAELRQEYEAQREEIKNRNSEEYNVLKIQLEGIIEELEKSFELAHRAYLESTEHRTNTFRTLTKDDAKAALKIERQMRKLVRLQEALQHWRTKIATNAREWEERNRALRNEKEIMARHYAKLKSSMDAFRSGQAERLKQLSLASSASMDSLRGKLALAENIFKLAELARKYETEQEKVLPFWSPTEAVQGPAAAATEAEATATATGVDAAAAAASGGGAAAATEAAELGDEPSAAQLGELGLRPPPLPEDAAGAASGSGKATAGASGRGAGAPPSSAASTANKPRFSSFGLDPTSGKEVEEWDYLNRFFKRYNKALLDKAAIDKEKARLERENADLRSILKQYLDGISVNDDVLNNPVNPLLVVNNRLQITLTERNKARAAALAQRAAGAAAAGAGPGSMSAVGLGAAVTASLKQAQQQQQQQGVAQQKQLVEVKAVSRMSTHAPPGSTGPPASNWLMRKLPTKLVPYAQLMRLDKPIGTWLLALPCFWSIGLATPPGHLPDPLILTLFGTGAVLLRGAGCTVNDLWDRDLDKRVDRTKGRPLAAGTLTPRDAIGLLALQLSLGLVILLQLNDFSKVLGASSLLLVGTYPLMKRITYW</sequence>
<organism evidence="23">
    <name type="scientific">Volvox carteri f. nagariensis</name>
    <dbReference type="NCBI Taxonomy" id="3068"/>
    <lineage>
        <taxon>Eukaryota</taxon>
        <taxon>Viridiplantae</taxon>
        <taxon>Chlorophyta</taxon>
        <taxon>core chlorophytes</taxon>
        <taxon>Chlorophyceae</taxon>
        <taxon>CS clade</taxon>
        <taxon>Chlamydomonadales</taxon>
        <taxon>Volvocaceae</taxon>
        <taxon>Volvox</taxon>
    </lineage>
</organism>
<dbReference type="RefSeq" id="XP_002953818.1">
    <property type="nucleotide sequence ID" value="XM_002953772.1"/>
</dbReference>
<evidence type="ECO:0000256" key="17">
    <source>
        <dbReference type="ARBA" id="ARBA00045865"/>
    </source>
</evidence>
<keyword evidence="4" id="KW-0963">Cytoplasm</keyword>
<feature type="coiled-coil region" evidence="18">
    <location>
        <begin position="529"/>
        <end position="563"/>
    </location>
</feature>
<evidence type="ECO:0000256" key="2">
    <source>
        <dbReference type="ARBA" id="ARBA00004611"/>
    </source>
</evidence>
<feature type="coiled-coil region" evidence="18">
    <location>
        <begin position="207"/>
        <end position="242"/>
    </location>
</feature>
<evidence type="ECO:0000256" key="19">
    <source>
        <dbReference type="SAM" id="MobiDB-lite"/>
    </source>
</evidence>
<feature type="domain" description="Dynein regulatory complex protein 1/2 N-terminal" evidence="20">
    <location>
        <begin position="56"/>
        <end position="154"/>
    </location>
</feature>
<name>D8U524_VOLCA</name>
<dbReference type="STRING" id="3068.D8U524"/>
<feature type="compositionally biased region" description="Low complexity" evidence="19">
    <location>
        <begin position="466"/>
        <end position="498"/>
    </location>
</feature>
<dbReference type="GO" id="GO:0070286">
    <property type="term" value="P:axonemal dynein complex assembly"/>
    <property type="evidence" value="ECO:0007669"/>
    <property type="project" value="InterPro"/>
</dbReference>
<dbReference type="CDD" id="cd13959">
    <property type="entry name" value="PT_UbiA_COQ2"/>
    <property type="match status" value="1"/>
</dbReference>
<dbReference type="InterPro" id="IPR044878">
    <property type="entry name" value="UbiA_sf"/>
</dbReference>
<feature type="coiled-coil region" evidence="18">
    <location>
        <begin position="103"/>
        <end position="151"/>
    </location>
</feature>
<dbReference type="GO" id="GO:0003352">
    <property type="term" value="P:regulation of cilium movement"/>
    <property type="evidence" value="ECO:0007669"/>
    <property type="project" value="TreeGrafter"/>
</dbReference>
<dbReference type="GO" id="GO:0005858">
    <property type="term" value="C:axonemal dynein complex"/>
    <property type="evidence" value="ECO:0007669"/>
    <property type="project" value="InterPro"/>
</dbReference>
<comment type="subcellular location">
    <subcellularLocation>
        <location evidence="2">Cytoplasm</location>
        <location evidence="2">Cytoskeleton</location>
        <location evidence="2">Flagellum axoneme</location>
    </subcellularLocation>
    <subcellularLocation>
        <location evidence="14">Cytoplasm</location>
        <location evidence="14">Cytoskeleton</location>
        <location evidence="14">Flagellum basal body</location>
    </subcellularLocation>
    <subcellularLocation>
        <location evidence="1">Membrane</location>
        <topology evidence="1">Multi-pass membrane protein</topology>
    </subcellularLocation>
</comment>
<dbReference type="InterPro" id="IPR030470">
    <property type="entry name" value="UbiA_prenylTrfase_CS"/>
</dbReference>
<gene>
    <name evidence="22" type="ORF">VOLCADRAFT_106097</name>
</gene>
<keyword evidence="7" id="KW-0282">Flagellum</keyword>
<keyword evidence="23" id="KW-1185">Reference proteome</keyword>
<dbReference type="Gene3D" id="1.10.357.140">
    <property type="entry name" value="UbiA prenyltransferase"/>
    <property type="match status" value="1"/>
</dbReference>
<keyword evidence="8" id="KW-1133">Transmembrane helix</keyword>
<evidence type="ECO:0000313" key="22">
    <source>
        <dbReference type="EMBL" id="EFJ45142.1"/>
    </source>
</evidence>
<evidence type="ECO:0000256" key="6">
    <source>
        <dbReference type="ARBA" id="ARBA00022692"/>
    </source>
</evidence>
<evidence type="ECO:0000256" key="12">
    <source>
        <dbReference type="ARBA" id="ARBA00023212"/>
    </source>
</evidence>
<comment type="function">
    <text evidence="17">Component of the nexin-dynein regulatory complex (N-DRC), a key regulator of ciliary/flagellar motility which maintains the alignment and integrity of the distal axoneme and regulates microtubule sliding in motile axonemes. Plays a critical role in the assembly of N-DRC and also stabilizes the assembly of multiple inner dynein arms and radial spokes. Coassembles with DRC1 to form a central scaffold needed for assembly of the N-DRC and its attachment to the outer doublet microtubules.</text>
</comment>
<comment type="similarity">
    <text evidence="15">Belongs to the DRC2 family.</text>
</comment>
<evidence type="ECO:0000256" key="5">
    <source>
        <dbReference type="ARBA" id="ARBA00022679"/>
    </source>
</evidence>
<evidence type="ECO:0000256" key="11">
    <source>
        <dbReference type="ARBA" id="ARBA00023136"/>
    </source>
</evidence>
<accession>D8U524</accession>
<evidence type="ECO:0000256" key="9">
    <source>
        <dbReference type="ARBA" id="ARBA00023054"/>
    </source>
</evidence>
<keyword evidence="13" id="KW-0966">Cell projection</keyword>
<keyword evidence="12" id="KW-0206">Cytoskeleton</keyword>
<dbReference type="OrthoDB" id="7760980at2759"/>